<dbReference type="GO" id="GO:0016274">
    <property type="term" value="F:protein-arginine N-methyltransferase activity"/>
    <property type="evidence" value="ECO:0007669"/>
    <property type="project" value="InterPro"/>
</dbReference>
<protein>
    <recommendedName>
        <fullName evidence="4">Class I SAM-dependent methyltransferase</fullName>
    </recommendedName>
</protein>
<dbReference type="Proteomes" id="UP000037432">
    <property type="component" value="Unassembled WGS sequence"/>
</dbReference>
<evidence type="ECO:0000313" key="3">
    <source>
        <dbReference type="Proteomes" id="UP000037432"/>
    </source>
</evidence>
<dbReference type="EMBL" id="LFNT01000002">
    <property type="protein sequence ID" value="KMS76927.1"/>
    <property type="molecule type" value="Genomic_DNA"/>
</dbReference>
<dbReference type="CDD" id="cd02440">
    <property type="entry name" value="AdoMet_MTases"/>
    <property type="match status" value="1"/>
</dbReference>
<organism evidence="2 3">
    <name type="scientific">Streptomyces viridochromogenes</name>
    <dbReference type="NCBI Taxonomy" id="1938"/>
    <lineage>
        <taxon>Bacteria</taxon>
        <taxon>Bacillati</taxon>
        <taxon>Actinomycetota</taxon>
        <taxon>Actinomycetes</taxon>
        <taxon>Kitasatosporales</taxon>
        <taxon>Streptomycetaceae</taxon>
        <taxon>Streptomyces</taxon>
    </lineage>
</organism>
<reference evidence="2 3" key="1">
    <citation type="submission" date="2015-06" db="EMBL/GenBank/DDBJ databases">
        <authorList>
            <person name="Ju K.-S."/>
            <person name="Doroghazi J.R."/>
            <person name="Metcalf W.W."/>
        </authorList>
    </citation>
    <scope>NUCLEOTIDE SEQUENCE [LARGE SCALE GENOMIC DNA]</scope>
    <source>
        <strain evidence="2 3">NRRL 3414</strain>
    </source>
</reference>
<dbReference type="PANTHER" id="PTHR11006">
    <property type="entry name" value="PROTEIN ARGININE N-METHYLTRANSFERASE"/>
    <property type="match status" value="1"/>
</dbReference>
<proteinExistence type="predicted"/>
<evidence type="ECO:0000256" key="1">
    <source>
        <dbReference type="SAM" id="MobiDB-lite"/>
    </source>
</evidence>
<feature type="region of interest" description="Disordered" evidence="1">
    <location>
        <begin position="1"/>
        <end position="28"/>
    </location>
</feature>
<dbReference type="PANTHER" id="PTHR11006:SF4">
    <property type="entry name" value="PROTEIN ARGININE N-METHYLTRANSFERASE 7"/>
    <property type="match status" value="1"/>
</dbReference>
<dbReference type="Gene3D" id="3.40.50.150">
    <property type="entry name" value="Vaccinia Virus protein VP39"/>
    <property type="match status" value="1"/>
</dbReference>
<dbReference type="AlphaFoldDB" id="A0A0J7ZNE3"/>
<dbReference type="PATRIC" id="fig|1938.3.peg.338"/>
<name>A0A0J7ZNE3_STRVR</name>
<evidence type="ECO:0000313" key="2">
    <source>
        <dbReference type="EMBL" id="KMS76927.1"/>
    </source>
</evidence>
<evidence type="ECO:0008006" key="4">
    <source>
        <dbReference type="Google" id="ProtNLM"/>
    </source>
</evidence>
<gene>
    <name evidence="2" type="ORF">ACM01_03620</name>
</gene>
<dbReference type="InterPro" id="IPR029063">
    <property type="entry name" value="SAM-dependent_MTases_sf"/>
</dbReference>
<dbReference type="RefSeq" id="WP_048579523.1">
    <property type="nucleotide sequence ID" value="NZ_LFNT01000002.1"/>
</dbReference>
<accession>A0A0J7ZNE3</accession>
<comment type="caution">
    <text evidence="2">The sequence shown here is derived from an EMBL/GenBank/DDBJ whole genome shotgun (WGS) entry which is preliminary data.</text>
</comment>
<dbReference type="OrthoDB" id="5383291at2"/>
<dbReference type="GO" id="GO:0042054">
    <property type="term" value="F:histone methyltransferase activity"/>
    <property type="evidence" value="ECO:0007669"/>
    <property type="project" value="TreeGrafter"/>
</dbReference>
<sequence length="367" mass="40228">MRNIQQIETHERSLRVSVDPEPEQEGRPALWPSVGEYPIYDPFFYTTMTTDDERNQRFRAALSQLAPDRRVLDIGTGQDLLWAREGVQAGARHALAIEVIGDAFHKAAANLSSLTPRDRITLLLGESTNLHFAPRADVCVAEIIGSLAGAEGAAAVLADARNRHLKPGGLVVPHRAVTLAAAVHLSDLLPDQPVAFAEASLPYLRSIFDWHGKPFDVRLRVENPSADALLSEGAPVEVLDFNGDLRTEQRTTTRLAITRPGRLDGVLTWLNLWCLPDEAPLDALRMKTNWASIYLPLFENPLPVAPGDILELTFAATLSDDGVHPDYQLSAALHTADGQQHHGSLESPHHGGAFRAHTTYRTLFPAS</sequence>
<dbReference type="InterPro" id="IPR025799">
    <property type="entry name" value="Arg_MeTrfase"/>
</dbReference>
<dbReference type="SUPFAM" id="SSF53335">
    <property type="entry name" value="S-adenosyl-L-methionine-dependent methyltransferases"/>
    <property type="match status" value="1"/>
</dbReference>